<name>A0A225WKN1_9STRA</name>
<sequence>MNGPGEKTFKQLWRELTKDGWKARKPKGLAKDHSYVKSGAWTPHSTAPITLLVHLLVARSARVSCVVLEDTEQGVALGDIPEDTEQVIRSIQEDTEYGAMVVGAIPESPELRCRVDYSGEDEAKSESDVHETDGTGVDFEVFDSDRFMEGLRAEKLFGRTAADDVNLVEEADTSDTDSDADNEDIMADNDTSHTADGVEDVTAMDTDDE</sequence>
<dbReference type="EMBL" id="NBNE01000616">
    <property type="protein sequence ID" value="OWZ18263.1"/>
    <property type="molecule type" value="Genomic_DNA"/>
</dbReference>
<organism evidence="2 3">
    <name type="scientific">Phytophthora megakarya</name>
    <dbReference type="NCBI Taxonomy" id="4795"/>
    <lineage>
        <taxon>Eukaryota</taxon>
        <taxon>Sar</taxon>
        <taxon>Stramenopiles</taxon>
        <taxon>Oomycota</taxon>
        <taxon>Peronosporomycetes</taxon>
        <taxon>Peronosporales</taxon>
        <taxon>Peronosporaceae</taxon>
        <taxon>Phytophthora</taxon>
    </lineage>
</organism>
<feature type="non-terminal residue" evidence="2">
    <location>
        <position position="209"/>
    </location>
</feature>
<gene>
    <name evidence="2" type="ORF">PHMEG_0007674</name>
</gene>
<reference evidence="3" key="1">
    <citation type="submission" date="2017-03" db="EMBL/GenBank/DDBJ databases">
        <title>Phytopthora megakarya and P. palmivora, two closely related causual agents of cacao black pod achieved similar genome size and gene model numbers by different mechanisms.</title>
        <authorList>
            <person name="Ali S."/>
            <person name="Shao J."/>
            <person name="Larry D.J."/>
            <person name="Kronmiller B."/>
            <person name="Shen D."/>
            <person name="Strem M.D."/>
            <person name="Melnick R.L."/>
            <person name="Guiltinan M.J."/>
            <person name="Tyler B.M."/>
            <person name="Meinhardt L.W."/>
            <person name="Bailey B.A."/>
        </authorList>
    </citation>
    <scope>NUCLEOTIDE SEQUENCE [LARGE SCALE GENOMIC DNA]</scope>
    <source>
        <strain evidence="3">zdho120</strain>
    </source>
</reference>
<feature type="region of interest" description="Disordered" evidence="1">
    <location>
        <begin position="168"/>
        <end position="209"/>
    </location>
</feature>
<keyword evidence="3" id="KW-1185">Reference proteome</keyword>
<dbReference type="AlphaFoldDB" id="A0A225WKN1"/>
<dbReference type="OrthoDB" id="128905at2759"/>
<proteinExistence type="predicted"/>
<protein>
    <submittedName>
        <fullName evidence="2">Uncharacterized protein</fullName>
    </submittedName>
</protein>
<comment type="caution">
    <text evidence="2">The sequence shown here is derived from an EMBL/GenBank/DDBJ whole genome shotgun (WGS) entry which is preliminary data.</text>
</comment>
<evidence type="ECO:0000313" key="3">
    <source>
        <dbReference type="Proteomes" id="UP000198211"/>
    </source>
</evidence>
<evidence type="ECO:0000256" key="1">
    <source>
        <dbReference type="SAM" id="MobiDB-lite"/>
    </source>
</evidence>
<dbReference type="Proteomes" id="UP000198211">
    <property type="component" value="Unassembled WGS sequence"/>
</dbReference>
<feature type="compositionally biased region" description="Acidic residues" evidence="1">
    <location>
        <begin position="168"/>
        <end position="187"/>
    </location>
</feature>
<evidence type="ECO:0000313" key="2">
    <source>
        <dbReference type="EMBL" id="OWZ18263.1"/>
    </source>
</evidence>
<accession>A0A225WKN1</accession>